<evidence type="ECO:0000313" key="9">
    <source>
        <dbReference type="Proteomes" id="UP001595803"/>
    </source>
</evidence>
<name>A0ABV7Z4W2_9DEIO</name>
<sequence>MTFELPLLLWLLVLLPLAVLALRGWARQRQRRRQAYADPALLGAALRDTAPRQARWLTGLQLGALGLLLLGAAQPVAPVRLPSNQAAVMVALDTSRSMLADDLRPTRLAAAQTAIRDFLRLAPASTRIGFLTFSDRAAVLVAPTTDRRAVLEALERVKPAQATSLAGALVSAVRALPGRAAAAPPPELEITPTPTPPATGTTPAPTPTAPQEPYPPGAVLLLSDGISNRGGSPLIAARFAQDYDVKVYAVALGREGGAVSVIEGQTVFVPFDSQGLQRLTQLTGGEFLETPEPGALQGIARSLGTAIRWASTDLALSAPLAALAALFLIVGGGLGLRWHRRVP</sequence>
<feature type="region of interest" description="Disordered" evidence="5">
    <location>
        <begin position="181"/>
        <end position="218"/>
    </location>
</feature>
<comment type="caution">
    <text evidence="8">The sequence shown here is derived from an EMBL/GenBank/DDBJ whole genome shotgun (WGS) entry which is preliminary data.</text>
</comment>
<dbReference type="InterPro" id="IPR036465">
    <property type="entry name" value="vWFA_dom_sf"/>
</dbReference>
<dbReference type="Gene3D" id="3.40.50.410">
    <property type="entry name" value="von Willebrand factor, type A domain"/>
    <property type="match status" value="1"/>
</dbReference>
<dbReference type="SMART" id="SM00327">
    <property type="entry name" value="VWA"/>
    <property type="match status" value="1"/>
</dbReference>
<reference evidence="9" key="1">
    <citation type="journal article" date="2019" name="Int. J. Syst. Evol. Microbiol.">
        <title>The Global Catalogue of Microorganisms (GCM) 10K type strain sequencing project: providing services to taxonomists for standard genome sequencing and annotation.</title>
        <authorList>
            <consortium name="The Broad Institute Genomics Platform"/>
            <consortium name="The Broad Institute Genome Sequencing Center for Infectious Disease"/>
            <person name="Wu L."/>
            <person name="Ma J."/>
        </authorList>
    </citation>
    <scope>NUCLEOTIDE SEQUENCE [LARGE SCALE GENOMIC DNA]</scope>
    <source>
        <strain evidence="9">CCTCC AB 2017081</strain>
    </source>
</reference>
<evidence type="ECO:0000256" key="4">
    <source>
        <dbReference type="ARBA" id="ARBA00023136"/>
    </source>
</evidence>
<evidence type="ECO:0000256" key="3">
    <source>
        <dbReference type="ARBA" id="ARBA00022989"/>
    </source>
</evidence>
<keyword evidence="3 6" id="KW-1133">Transmembrane helix</keyword>
<evidence type="ECO:0000259" key="7">
    <source>
        <dbReference type="PROSITE" id="PS50234"/>
    </source>
</evidence>
<proteinExistence type="predicted"/>
<dbReference type="Proteomes" id="UP001595803">
    <property type="component" value="Unassembled WGS sequence"/>
</dbReference>
<organism evidence="8 9">
    <name type="scientific">Deinococcus rufus</name>
    <dbReference type="NCBI Taxonomy" id="2136097"/>
    <lineage>
        <taxon>Bacteria</taxon>
        <taxon>Thermotogati</taxon>
        <taxon>Deinococcota</taxon>
        <taxon>Deinococci</taxon>
        <taxon>Deinococcales</taxon>
        <taxon>Deinococcaceae</taxon>
        <taxon>Deinococcus</taxon>
    </lineage>
</organism>
<dbReference type="RefSeq" id="WP_322473768.1">
    <property type="nucleotide sequence ID" value="NZ_JBHRZG010000002.1"/>
</dbReference>
<feature type="compositionally biased region" description="Pro residues" evidence="5">
    <location>
        <begin position="204"/>
        <end position="216"/>
    </location>
</feature>
<feature type="compositionally biased region" description="Pro residues" evidence="5">
    <location>
        <begin position="183"/>
        <end position="197"/>
    </location>
</feature>
<dbReference type="SUPFAM" id="SSF53300">
    <property type="entry name" value="vWA-like"/>
    <property type="match status" value="1"/>
</dbReference>
<dbReference type="PANTHER" id="PTHR22550">
    <property type="entry name" value="SPORE GERMINATION PROTEIN"/>
    <property type="match status" value="1"/>
</dbReference>
<keyword evidence="2 6" id="KW-0812">Transmembrane</keyword>
<dbReference type="InterPro" id="IPR024163">
    <property type="entry name" value="Aerotolerance_reg_N"/>
</dbReference>
<keyword evidence="4 6" id="KW-0472">Membrane</keyword>
<keyword evidence="1" id="KW-1003">Cell membrane</keyword>
<evidence type="ECO:0000256" key="6">
    <source>
        <dbReference type="SAM" id="Phobius"/>
    </source>
</evidence>
<dbReference type="PANTHER" id="PTHR22550:SF5">
    <property type="entry name" value="LEUCINE ZIPPER PROTEIN 4"/>
    <property type="match status" value="1"/>
</dbReference>
<feature type="transmembrane region" description="Helical" evidence="6">
    <location>
        <begin position="314"/>
        <end position="336"/>
    </location>
</feature>
<evidence type="ECO:0000256" key="1">
    <source>
        <dbReference type="ARBA" id="ARBA00022475"/>
    </source>
</evidence>
<dbReference type="Pfam" id="PF13519">
    <property type="entry name" value="VWA_2"/>
    <property type="match status" value="1"/>
</dbReference>
<dbReference type="InterPro" id="IPR002035">
    <property type="entry name" value="VWF_A"/>
</dbReference>
<accession>A0ABV7Z4W2</accession>
<dbReference type="Pfam" id="PF07584">
    <property type="entry name" value="BatA"/>
    <property type="match status" value="1"/>
</dbReference>
<evidence type="ECO:0000256" key="2">
    <source>
        <dbReference type="ARBA" id="ARBA00022692"/>
    </source>
</evidence>
<gene>
    <name evidence="8" type="ORF">ACFOSB_02220</name>
</gene>
<keyword evidence="9" id="KW-1185">Reference proteome</keyword>
<evidence type="ECO:0000256" key="5">
    <source>
        <dbReference type="SAM" id="MobiDB-lite"/>
    </source>
</evidence>
<evidence type="ECO:0000313" key="8">
    <source>
        <dbReference type="EMBL" id="MFC3831675.1"/>
    </source>
</evidence>
<dbReference type="InterPro" id="IPR050768">
    <property type="entry name" value="UPF0353/GerABKA_families"/>
</dbReference>
<dbReference type="PROSITE" id="PS50234">
    <property type="entry name" value="VWFA"/>
    <property type="match status" value="1"/>
</dbReference>
<dbReference type="EMBL" id="JBHRZG010000002">
    <property type="protein sequence ID" value="MFC3831675.1"/>
    <property type="molecule type" value="Genomic_DNA"/>
</dbReference>
<feature type="domain" description="VWFA" evidence="7">
    <location>
        <begin position="87"/>
        <end position="303"/>
    </location>
</feature>
<protein>
    <submittedName>
        <fullName evidence="8">VWA domain-containing protein</fullName>
    </submittedName>
</protein>